<dbReference type="EMBL" id="CP042997">
    <property type="protein sequence ID" value="QEH36216.1"/>
    <property type="molecule type" value="Genomic_DNA"/>
</dbReference>
<sequence length="104" mass="11375">MIDLIKKTLLTGVGLAVMTKDKVEELGKELASQAKLSENEGREFVDHLLKQSEAARDSLESRVNAAVQKAISALPLATKDEVAKLTARVEELSTRLHEHASHSE</sequence>
<keyword evidence="2" id="KW-1185">Reference proteome</keyword>
<reference evidence="1 2" key="1">
    <citation type="submission" date="2019-08" db="EMBL/GenBank/DDBJ databases">
        <title>Deep-cultivation of Planctomycetes and their phenomic and genomic characterization uncovers novel biology.</title>
        <authorList>
            <person name="Wiegand S."/>
            <person name="Jogler M."/>
            <person name="Boedeker C."/>
            <person name="Pinto D."/>
            <person name="Vollmers J."/>
            <person name="Rivas-Marin E."/>
            <person name="Kohn T."/>
            <person name="Peeters S.H."/>
            <person name="Heuer A."/>
            <person name="Rast P."/>
            <person name="Oberbeckmann S."/>
            <person name="Bunk B."/>
            <person name="Jeske O."/>
            <person name="Meyerdierks A."/>
            <person name="Storesund J.E."/>
            <person name="Kallscheuer N."/>
            <person name="Luecker S."/>
            <person name="Lage O.M."/>
            <person name="Pohl T."/>
            <person name="Merkel B.J."/>
            <person name="Hornburger P."/>
            <person name="Mueller R.-W."/>
            <person name="Bruemmer F."/>
            <person name="Labrenz M."/>
            <person name="Spormann A.M."/>
            <person name="Op den Camp H."/>
            <person name="Overmann J."/>
            <person name="Amann R."/>
            <person name="Jetten M.S.M."/>
            <person name="Mascher T."/>
            <person name="Medema M.H."/>
            <person name="Devos D.P."/>
            <person name="Kaster A.-K."/>
            <person name="Ovreas L."/>
            <person name="Rohde M."/>
            <person name="Galperin M.Y."/>
            <person name="Jogler C."/>
        </authorList>
    </citation>
    <scope>NUCLEOTIDE SEQUENCE [LARGE SCALE GENOMIC DNA]</scope>
    <source>
        <strain evidence="1 2">OJF2</strain>
    </source>
</reference>
<dbReference type="Proteomes" id="UP000324233">
    <property type="component" value="Chromosome"/>
</dbReference>
<gene>
    <name evidence="1" type="ORF">OJF2_47760</name>
</gene>
<dbReference type="Pfam" id="PF05597">
    <property type="entry name" value="Phasin"/>
    <property type="match status" value="1"/>
</dbReference>
<accession>A0A5B9W6C0</accession>
<name>A0A5B9W6C0_9BACT</name>
<dbReference type="PANTHER" id="PTHR38664:SF1">
    <property type="entry name" value="SLR0058 PROTEIN"/>
    <property type="match status" value="1"/>
</dbReference>
<evidence type="ECO:0000313" key="2">
    <source>
        <dbReference type="Proteomes" id="UP000324233"/>
    </source>
</evidence>
<dbReference type="OrthoDB" id="198919at2"/>
<dbReference type="AlphaFoldDB" id="A0A5B9W6C0"/>
<organism evidence="1 2">
    <name type="scientific">Aquisphaera giovannonii</name>
    <dbReference type="NCBI Taxonomy" id="406548"/>
    <lineage>
        <taxon>Bacteria</taxon>
        <taxon>Pseudomonadati</taxon>
        <taxon>Planctomycetota</taxon>
        <taxon>Planctomycetia</taxon>
        <taxon>Isosphaerales</taxon>
        <taxon>Isosphaeraceae</taxon>
        <taxon>Aquisphaera</taxon>
    </lineage>
</organism>
<evidence type="ECO:0000313" key="1">
    <source>
        <dbReference type="EMBL" id="QEH36216.1"/>
    </source>
</evidence>
<dbReference type="RefSeq" id="WP_148595928.1">
    <property type="nucleotide sequence ID" value="NZ_CP042997.1"/>
</dbReference>
<protein>
    <submittedName>
        <fullName evidence="1">Poly(Hydroxyalcanoate) granule associated protein (Phasin)</fullName>
    </submittedName>
</protein>
<dbReference type="InterPro" id="IPR008769">
    <property type="entry name" value="PhaF_PhaI"/>
</dbReference>
<dbReference type="PANTHER" id="PTHR38664">
    <property type="entry name" value="SLR0058 PROTEIN"/>
    <property type="match status" value="1"/>
</dbReference>
<proteinExistence type="predicted"/>
<dbReference type="KEGG" id="agv:OJF2_47760"/>